<proteinExistence type="predicted"/>
<dbReference type="Gene3D" id="3.40.50.720">
    <property type="entry name" value="NAD(P)-binding Rossmann-like Domain"/>
    <property type="match status" value="1"/>
</dbReference>
<name>A0AAV8UEF0_9RHOD</name>
<dbReference type="AlphaFoldDB" id="A0AAV8UEF0"/>
<keyword evidence="2" id="KW-1185">Reference proteome</keyword>
<dbReference type="SUPFAM" id="SSF51735">
    <property type="entry name" value="NAD(P)-binding Rossmann-fold domains"/>
    <property type="match status" value="1"/>
</dbReference>
<organism evidence="1 2">
    <name type="scientific">Rhodosorus marinus</name>
    <dbReference type="NCBI Taxonomy" id="101924"/>
    <lineage>
        <taxon>Eukaryota</taxon>
        <taxon>Rhodophyta</taxon>
        <taxon>Stylonematophyceae</taxon>
        <taxon>Stylonematales</taxon>
        <taxon>Stylonemataceae</taxon>
        <taxon>Rhodosorus</taxon>
    </lineage>
</organism>
<evidence type="ECO:0000313" key="2">
    <source>
        <dbReference type="Proteomes" id="UP001157974"/>
    </source>
</evidence>
<comment type="caution">
    <text evidence="1">The sequence shown here is derived from an EMBL/GenBank/DDBJ whole genome shotgun (WGS) entry which is preliminary data.</text>
</comment>
<evidence type="ECO:0000313" key="1">
    <source>
        <dbReference type="EMBL" id="KAJ8900843.1"/>
    </source>
</evidence>
<dbReference type="EMBL" id="JAMWBK010000013">
    <property type="protein sequence ID" value="KAJ8900843.1"/>
    <property type="molecule type" value="Genomic_DNA"/>
</dbReference>
<sequence>MAFVAGGKLWSRRGQRVADSRSVVRMNGEDNLLIVGCGKLGQRVGKIWSERSDLVVGETRTNRSHAELRLSNIKPQLKGENKDAKFSNVLFSANAVGDVDEYLLDVHLALDRWDEQGTFLFTSSGAVYSQANGKPVTEDSQTYELGFSERTDRLLKAEKAVRERGGNVVRLSGLYKRRQHWDHQMWIDLAKESGGDFWVNILDYDDAATLVSLILSRAPKLDSSLFLGSDGRPVLLRSLAQYVGSVQGSLPLELPPKKEPSGKMYDNRRTRQWLGWEPQFDLVKDIHSFRSLTPVELMRLEAAVPALGQQGSKVSATE</sequence>
<protein>
    <recommendedName>
        <fullName evidence="3">NAD-dependent epimerase/dehydratase domain-containing protein</fullName>
    </recommendedName>
</protein>
<accession>A0AAV8UEF0</accession>
<reference evidence="1 2" key="1">
    <citation type="journal article" date="2023" name="Nat. Commun.">
        <title>Origin of minicircular mitochondrial genomes in red algae.</title>
        <authorList>
            <person name="Lee Y."/>
            <person name="Cho C.H."/>
            <person name="Lee Y.M."/>
            <person name="Park S.I."/>
            <person name="Yang J.H."/>
            <person name="West J.A."/>
            <person name="Bhattacharya D."/>
            <person name="Yoon H.S."/>
        </authorList>
    </citation>
    <scope>NUCLEOTIDE SEQUENCE [LARGE SCALE GENOMIC DNA]</scope>
    <source>
        <strain evidence="1 2">CCMP1338</strain>
        <tissue evidence="1">Whole cell</tissue>
    </source>
</reference>
<dbReference type="InterPro" id="IPR036291">
    <property type="entry name" value="NAD(P)-bd_dom_sf"/>
</dbReference>
<gene>
    <name evidence="1" type="ORF">NDN08_000142</name>
</gene>
<evidence type="ECO:0008006" key="3">
    <source>
        <dbReference type="Google" id="ProtNLM"/>
    </source>
</evidence>
<dbReference type="Proteomes" id="UP001157974">
    <property type="component" value="Unassembled WGS sequence"/>
</dbReference>